<proteinExistence type="predicted"/>
<protein>
    <submittedName>
        <fullName evidence="1">Uncharacterized protein</fullName>
    </submittedName>
</protein>
<evidence type="ECO:0000313" key="2">
    <source>
        <dbReference type="Proteomes" id="UP000429811"/>
    </source>
</evidence>
<accession>A0A6I2R945</accession>
<dbReference type="AlphaFoldDB" id="A0A6I2R945"/>
<name>A0A6I2R945_FLAPL</name>
<reference evidence="1 2" key="1">
    <citation type="journal article" date="2019" name="Nat. Med.">
        <title>A library of human gut bacterial isolates paired with longitudinal multiomics data enables mechanistic microbiome research.</title>
        <authorList>
            <person name="Poyet M."/>
            <person name="Groussin M."/>
            <person name="Gibbons S.M."/>
            <person name="Avila-Pacheco J."/>
            <person name="Jiang X."/>
            <person name="Kearney S.M."/>
            <person name="Perrotta A.R."/>
            <person name="Berdy B."/>
            <person name="Zhao S."/>
            <person name="Lieberman T.D."/>
            <person name="Swanson P.K."/>
            <person name="Smith M."/>
            <person name="Roesemann S."/>
            <person name="Alexander J.E."/>
            <person name="Rich S.A."/>
            <person name="Livny J."/>
            <person name="Vlamakis H."/>
            <person name="Clish C."/>
            <person name="Bullock K."/>
            <person name="Deik A."/>
            <person name="Scott J."/>
            <person name="Pierce K.A."/>
            <person name="Xavier R.J."/>
            <person name="Alm E.J."/>
        </authorList>
    </citation>
    <scope>NUCLEOTIDE SEQUENCE [LARGE SCALE GENOMIC DNA]</scope>
    <source>
        <strain evidence="1 2">BIOML-A5</strain>
    </source>
</reference>
<dbReference type="Proteomes" id="UP000429811">
    <property type="component" value="Unassembled WGS sequence"/>
</dbReference>
<comment type="caution">
    <text evidence="1">The sequence shown here is derived from an EMBL/GenBank/DDBJ whole genome shotgun (WGS) entry which is preliminary data.</text>
</comment>
<organism evidence="1 2">
    <name type="scientific">Flavonifractor plautii</name>
    <name type="common">Fusobacterium plautii</name>
    <dbReference type="NCBI Taxonomy" id="292800"/>
    <lineage>
        <taxon>Bacteria</taxon>
        <taxon>Bacillati</taxon>
        <taxon>Bacillota</taxon>
        <taxon>Clostridia</taxon>
        <taxon>Eubacteriales</taxon>
        <taxon>Oscillospiraceae</taxon>
        <taxon>Flavonifractor</taxon>
    </lineage>
</organism>
<evidence type="ECO:0000313" key="1">
    <source>
        <dbReference type="EMBL" id="MSB47251.1"/>
    </source>
</evidence>
<dbReference type="EMBL" id="WKPO01000001">
    <property type="protein sequence ID" value="MSB47251.1"/>
    <property type="molecule type" value="Genomic_DNA"/>
</dbReference>
<dbReference type="RefSeq" id="WP_173018701.1">
    <property type="nucleotide sequence ID" value="NZ_WKPO01000001.1"/>
</dbReference>
<sequence length="49" mass="5407">MARTSVLPEAKPWIGADSFRPNRMKIGAPRPASRVGRNFAEEIAKQLGK</sequence>
<gene>
    <name evidence="1" type="ORF">GKE90_00810</name>
</gene>